<accession>A0A7X0SRP9</accession>
<evidence type="ECO:0000256" key="5">
    <source>
        <dbReference type="ARBA" id="ARBA00023012"/>
    </source>
</evidence>
<dbReference type="EMBL" id="JACJVO010000036">
    <property type="protein sequence ID" value="MBB6734726.1"/>
    <property type="molecule type" value="Genomic_DNA"/>
</dbReference>
<dbReference type="InterPro" id="IPR005467">
    <property type="entry name" value="His_kinase_dom"/>
</dbReference>
<dbReference type="PANTHER" id="PTHR34220:SF7">
    <property type="entry name" value="SENSOR HISTIDINE KINASE YPDA"/>
    <property type="match status" value="1"/>
</dbReference>
<gene>
    <name evidence="8" type="ORF">H7C18_27750</name>
</gene>
<dbReference type="PANTHER" id="PTHR34220">
    <property type="entry name" value="SENSOR HISTIDINE KINASE YPDA"/>
    <property type="match status" value="1"/>
</dbReference>
<reference evidence="8 9" key="1">
    <citation type="submission" date="2020-08" db="EMBL/GenBank/DDBJ databases">
        <title>Cohnella phylogeny.</title>
        <authorList>
            <person name="Dunlap C."/>
        </authorList>
    </citation>
    <scope>NUCLEOTIDE SEQUENCE [LARGE SCALE GENOMIC DNA]</scope>
    <source>
        <strain evidence="8 9">CBP 2801</strain>
    </source>
</reference>
<dbReference type="Pfam" id="PF02518">
    <property type="entry name" value="HATPase_c"/>
    <property type="match status" value="1"/>
</dbReference>
<dbReference type="InterPro" id="IPR036890">
    <property type="entry name" value="HATPase_C_sf"/>
</dbReference>
<feature type="domain" description="Histidine kinase" evidence="7">
    <location>
        <begin position="478"/>
        <end position="574"/>
    </location>
</feature>
<sequence length="583" mass="66117">MIDNLFKKFHIRHLYFWSMTIFVVLLFAVAIWTSYYFSVQGIIRTTSSHQERILAQLNEKLRARLSLIESVSLSAVRNNELMNLFSTPREPYENLVAVQNVVSSLQTLTFSTPAILNIDVFVNHAPLSGINDPVRFMELKAIQDEPWYPQIDQSDFAWIGEHRTVSYTGEESVVSFARKFYSSGGDYEGIVMINMKASEVQKLLLEENVRTNRQLLDSGGHLITRVGEDIPGAGLQELRTGEGNVASSPEGNGYRLLNGKALVVWTRITGSGWLLVETTPWRDLVSGSARMAGILLSIGIAAILVLVLYFWLLNRKFTHPIYMLLRAMNQFPAEKGKAMLPMDYQNEFGQLFHGYRKLLHRIEELYESLRVQYRKQKEAEIGALQAMINPHFLYNTLDQLNWMAIKDGNDGISRVLELTGRMLRIGLSNGKSLIPLSEELELCECYMRIQQIRLGDRIRYAMDVPEETMGLLVPKMTLQPFIENSIRHGFHGRKSGEIAIRCRKEEGGLRIVIEDDGRGLPSEADRLPSRTRGGYGLRNVRERLSAFFGNGAQLAISNRTEGGTLVTLLIPELQDDEPTEREG</sequence>
<keyword evidence="4" id="KW-0067">ATP-binding</keyword>
<evidence type="ECO:0000256" key="6">
    <source>
        <dbReference type="SAM" id="Phobius"/>
    </source>
</evidence>
<dbReference type="SUPFAM" id="SSF55874">
    <property type="entry name" value="ATPase domain of HSP90 chaperone/DNA topoisomerase II/histidine kinase"/>
    <property type="match status" value="1"/>
</dbReference>
<protein>
    <submittedName>
        <fullName evidence="8">Sensor histidine kinase</fullName>
    </submittedName>
</protein>
<dbReference type="InterPro" id="IPR010559">
    <property type="entry name" value="Sig_transdc_His_kin_internal"/>
</dbReference>
<keyword evidence="1" id="KW-0808">Transferase</keyword>
<keyword evidence="6" id="KW-0812">Transmembrane</keyword>
<evidence type="ECO:0000256" key="2">
    <source>
        <dbReference type="ARBA" id="ARBA00022741"/>
    </source>
</evidence>
<feature type="transmembrane region" description="Helical" evidence="6">
    <location>
        <begin position="291"/>
        <end position="313"/>
    </location>
</feature>
<dbReference type="GO" id="GO:0005524">
    <property type="term" value="F:ATP binding"/>
    <property type="evidence" value="ECO:0007669"/>
    <property type="project" value="UniProtKB-KW"/>
</dbReference>
<dbReference type="Gene3D" id="6.10.340.10">
    <property type="match status" value="1"/>
</dbReference>
<keyword evidence="9" id="KW-1185">Reference proteome</keyword>
<dbReference type="GO" id="GO:0016020">
    <property type="term" value="C:membrane"/>
    <property type="evidence" value="ECO:0007669"/>
    <property type="project" value="InterPro"/>
</dbReference>
<proteinExistence type="predicted"/>
<dbReference type="InterPro" id="IPR003594">
    <property type="entry name" value="HATPase_dom"/>
</dbReference>
<dbReference type="GO" id="GO:0000155">
    <property type="term" value="F:phosphorelay sensor kinase activity"/>
    <property type="evidence" value="ECO:0007669"/>
    <property type="project" value="InterPro"/>
</dbReference>
<evidence type="ECO:0000313" key="9">
    <source>
        <dbReference type="Proteomes" id="UP000564644"/>
    </source>
</evidence>
<keyword evidence="6" id="KW-0472">Membrane</keyword>
<comment type="caution">
    <text evidence="8">The sequence shown here is derived from an EMBL/GenBank/DDBJ whole genome shotgun (WGS) entry which is preliminary data.</text>
</comment>
<dbReference type="Proteomes" id="UP000564644">
    <property type="component" value="Unassembled WGS sequence"/>
</dbReference>
<keyword evidence="3 8" id="KW-0418">Kinase</keyword>
<dbReference type="RefSeq" id="WP_185132384.1">
    <property type="nucleotide sequence ID" value="NZ_JACJVO010000036.1"/>
</dbReference>
<dbReference type="AlphaFoldDB" id="A0A7X0SRP9"/>
<dbReference type="PROSITE" id="PS50109">
    <property type="entry name" value="HIS_KIN"/>
    <property type="match status" value="1"/>
</dbReference>
<evidence type="ECO:0000313" key="8">
    <source>
        <dbReference type="EMBL" id="MBB6734726.1"/>
    </source>
</evidence>
<keyword evidence="5" id="KW-0902">Two-component regulatory system</keyword>
<evidence type="ECO:0000259" key="7">
    <source>
        <dbReference type="PROSITE" id="PS50109"/>
    </source>
</evidence>
<evidence type="ECO:0000256" key="1">
    <source>
        <dbReference type="ARBA" id="ARBA00022679"/>
    </source>
</evidence>
<dbReference type="Pfam" id="PF06580">
    <property type="entry name" value="His_kinase"/>
    <property type="match status" value="1"/>
</dbReference>
<dbReference type="Gene3D" id="3.30.565.10">
    <property type="entry name" value="Histidine kinase-like ATPase, C-terminal domain"/>
    <property type="match status" value="1"/>
</dbReference>
<dbReference type="InterPro" id="IPR050640">
    <property type="entry name" value="Bact_2-comp_sensor_kinase"/>
</dbReference>
<name>A0A7X0SRP9_9BACL</name>
<keyword evidence="6" id="KW-1133">Transmembrane helix</keyword>
<organism evidence="8 9">
    <name type="scientific">Cohnella zeiphila</name>
    <dbReference type="NCBI Taxonomy" id="2761120"/>
    <lineage>
        <taxon>Bacteria</taxon>
        <taxon>Bacillati</taxon>
        <taxon>Bacillota</taxon>
        <taxon>Bacilli</taxon>
        <taxon>Bacillales</taxon>
        <taxon>Paenibacillaceae</taxon>
        <taxon>Cohnella</taxon>
    </lineage>
</organism>
<evidence type="ECO:0000256" key="4">
    <source>
        <dbReference type="ARBA" id="ARBA00022840"/>
    </source>
</evidence>
<feature type="transmembrane region" description="Helical" evidence="6">
    <location>
        <begin position="14"/>
        <end position="37"/>
    </location>
</feature>
<evidence type="ECO:0000256" key="3">
    <source>
        <dbReference type="ARBA" id="ARBA00022777"/>
    </source>
</evidence>
<keyword evidence="2" id="KW-0547">Nucleotide-binding</keyword>